<dbReference type="Proteomes" id="UP000287651">
    <property type="component" value="Unassembled WGS sequence"/>
</dbReference>
<reference evidence="1 2" key="1">
    <citation type="journal article" date="2014" name="Agronomy (Basel)">
        <title>A Draft Genome Sequence for Ensete ventricosum, the Drought-Tolerant Tree Against Hunger.</title>
        <authorList>
            <person name="Harrison J."/>
            <person name="Moore K.A."/>
            <person name="Paszkiewicz K."/>
            <person name="Jones T."/>
            <person name="Grant M."/>
            <person name="Ambacheew D."/>
            <person name="Muzemil S."/>
            <person name="Studholme D.J."/>
        </authorList>
    </citation>
    <scope>NUCLEOTIDE SEQUENCE [LARGE SCALE GENOMIC DNA]</scope>
</reference>
<evidence type="ECO:0000313" key="2">
    <source>
        <dbReference type="Proteomes" id="UP000287651"/>
    </source>
</evidence>
<comment type="caution">
    <text evidence="1">The sequence shown here is derived from an EMBL/GenBank/DDBJ whole genome shotgun (WGS) entry which is preliminary data.</text>
</comment>
<protein>
    <submittedName>
        <fullName evidence="1">Uncharacterized protein</fullName>
    </submittedName>
</protein>
<sequence>VALVHDPEKYPKLPEVSIATCPQADIYPGPTPKIRWLYAFVIPAQEETNYSGGTFEGVDAIDLS</sequence>
<accession>A0A426X6E3</accession>
<name>A0A426X6E3_ENSVE</name>
<organism evidence="1 2">
    <name type="scientific">Ensete ventricosum</name>
    <name type="common">Abyssinian banana</name>
    <name type="synonym">Musa ensete</name>
    <dbReference type="NCBI Taxonomy" id="4639"/>
    <lineage>
        <taxon>Eukaryota</taxon>
        <taxon>Viridiplantae</taxon>
        <taxon>Streptophyta</taxon>
        <taxon>Embryophyta</taxon>
        <taxon>Tracheophyta</taxon>
        <taxon>Spermatophyta</taxon>
        <taxon>Magnoliopsida</taxon>
        <taxon>Liliopsida</taxon>
        <taxon>Zingiberales</taxon>
        <taxon>Musaceae</taxon>
        <taxon>Ensete</taxon>
    </lineage>
</organism>
<feature type="non-terminal residue" evidence="1">
    <location>
        <position position="1"/>
    </location>
</feature>
<proteinExistence type="predicted"/>
<gene>
    <name evidence="1" type="ORF">B296_00058641</name>
</gene>
<dbReference type="EMBL" id="AMZH03025693">
    <property type="protein sequence ID" value="RRT35043.1"/>
    <property type="molecule type" value="Genomic_DNA"/>
</dbReference>
<dbReference type="AlphaFoldDB" id="A0A426X6E3"/>
<evidence type="ECO:0000313" key="1">
    <source>
        <dbReference type="EMBL" id="RRT35043.1"/>
    </source>
</evidence>